<organism evidence="2 3">
    <name type="scientific">endosymbiont of Escarpia spicata</name>
    <dbReference type="NCBI Taxonomy" id="2200908"/>
    <lineage>
        <taxon>Bacteria</taxon>
        <taxon>Pseudomonadati</taxon>
        <taxon>Pseudomonadota</taxon>
        <taxon>Gammaproteobacteria</taxon>
        <taxon>sulfur-oxidizing symbionts</taxon>
    </lineage>
</organism>
<dbReference type="InterPro" id="IPR007159">
    <property type="entry name" value="SpoVT-AbrB_dom"/>
</dbReference>
<dbReference type="SMART" id="SM00966">
    <property type="entry name" value="SpoVT_AbrB"/>
    <property type="match status" value="1"/>
</dbReference>
<dbReference type="Proteomes" id="UP000254771">
    <property type="component" value="Unassembled WGS sequence"/>
</dbReference>
<dbReference type="AlphaFoldDB" id="A0A370DAQ4"/>
<evidence type="ECO:0000313" key="2">
    <source>
        <dbReference type="EMBL" id="RDH81985.1"/>
    </source>
</evidence>
<accession>A0A370DAQ4</accession>
<keyword evidence="3" id="KW-1185">Reference proteome</keyword>
<name>A0A370DAQ4_9GAMM</name>
<dbReference type="PANTHER" id="PTHR34860">
    <property type="entry name" value="REPRESSOR-LIKE PROTEIN SSO7C3"/>
    <property type="match status" value="1"/>
</dbReference>
<feature type="domain" description="SpoVT-AbrB" evidence="1">
    <location>
        <begin position="4"/>
        <end position="49"/>
    </location>
</feature>
<evidence type="ECO:0000313" key="3">
    <source>
        <dbReference type="Proteomes" id="UP000254771"/>
    </source>
</evidence>
<dbReference type="Pfam" id="PF04014">
    <property type="entry name" value="MazE_antitoxin"/>
    <property type="match status" value="1"/>
</dbReference>
<reference evidence="2 3" key="1">
    <citation type="journal article" date="2018" name="ISME J.">
        <title>Endosymbiont genomes yield clues of tubeworm success.</title>
        <authorList>
            <person name="Li Y."/>
            <person name="Liles M.R."/>
            <person name="Halanych K.M."/>
        </authorList>
    </citation>
    <scope>NUCLEOTIDE SEQUENCE [LARGE SCALE GENOMIC DNA]</scope>
    <source>
        <strain evidence="2">A1462</strain>
    </source>
</reference>
<dbReference type="SUPFAM" id="SSF89447">
    <property type="entry name" value="AbrB/MazE/MraZ-like"/>
    <property type="match status" value="1"/>
</dbReference>
<dbReference type="GO" id="GO:0003677">
    <property type="term" value="F:DNA binding"/>
    <property type="evidence" value="ECO:0007669"/>
    <property type="project" value="InterPro"/>
</dbReference>
<dbReference type="InterPro" id="IPR052975">
    <property type="entry name" value="Repressor-like_regulatory"/>
</dbReference>
<dbReference type="EMBL" id="QFXE01000021">
    <property type="protein sequence ID" value="RDH81985.1"/>
    <property type="molecule type" value="Genomic_DNA"/>
</dbReference>
<comment type="caution">
    <text evidence="2">The sequence shown here is derived from an EMBL/GenBank/DDBJ whole genome shotgun (WGS) entry which is preliminary data.</text>
</comment>
<dbReference type="Gene3D" id="2.10.260.10">
    <property type="match status" value="1"/>
</dbReference>
<sequence>MSSTRLSSKGQVVIPKSIRDKHHWHEGQELEVIDSEDGLVLKEKRPFKKTNLKSVAGCLPYNGKTKSLEELEAAIAQGAMESAKNDDRR</sequence>
<protein>
    <submittedName>
        <fullName evidence="2">AbrB family transcriptional regulator</fullName>
    </submittedName>
</protein>
<dbReference type="PANTHER" id="PTHR34860:SF6">
    <property type="entry name" value="REPRESSOR-LIKE PROTEIN SSO7C3"/>
    <property type="match status" value="1"/>
</dbReference>
<proteinExistence type="predicted"/>
<evidence type="ECO:0000259" key="1">
    <source>
        <dbReference type="SMART" id="SM00966"/>
    </source>
</evidence>
<dbReference type="NCBIfam" id="TIGR01439">
    <property type="entry name" value="lp_hng_hel_AbrB"/>
    <property type="match status" value="1"/>
</dbReference>
<dbReference type="InterPro" id="IPR037914">
    <property type="entry name" value="SpoVT-AbrB_sf"/>
</dbReference>
<gene>
    <name evidence="2" type="ORF">DIZ78_16235</name>
</gene>